<protein>
    <recommendedName>
        <fullName evidence="5">N-acetyltransferase domain-containing protein</fullName>
    </recommendedName>
</protein>
<feature type="signal peptide" evidence="4">
    <location>
        <begin position="1"/>
        <end position="18"/>
    </location>
</feature>
<feature type="domain" description="N-acetyltransferase" evidence="5">
    <location>
        <begin position="309"/>
        <end position="400"/>
    </location>
</feature>
<dbReference type="PANTHER" id="PTHR43877">
    <property type="entry name" value="AMINOALKYLPHOSPHONATE N-ACETYLTRANSFERASE-RELATED-RELATED"/>
    <property type="match status" value="1"/>
</dbReference>
<evidence type="ECO:0000313" key="6">
    <source>
        <dbReference type="EMBL" id="CEM23977.1"/>
    </source>
</evidence>
<dbReference type="InterPro" id="IPR000182">
    <property type="entry name" value="GNAT_dom"/>
</dbReference>
<dbReference type="InterPro" id="IPR016181">
    <property type="entry name" value="Acyl_CoA_acyltransferase"/>
</dbReference>
<evidence type="ECO:0000259" key="5">
    <source>
        <dbReference type="PROSITE" id="PS51186"/>
    </source>
</evidence>
<feature type="region of interest" description="Disordered" evidence="3">
    <location>
        <begin position="404"/>
        <end position="486"/>
    </location>
</feature>
<dbReference type="InterPro" id="IPR050832">
    <property type="entry name" value="Bact_Acetyltransf"/>
</dbReference>
<dbReference type="PROSITE" id="PS51186">
    <property type="entry name" value="GNAT"/>
    <property type="match status" value="1"/>
</dbReference>
<feature type="compositionally biased region" description="Acidic residues" evidence="3">
    <location>
        <begin position="430"/>
        <end position="445"/>
    </location>
</feature>
<name>A0A0G4G6Y6_9ALVE</name>
<dbReference type="Gene3D" id="3.40.630.30">
    <property type="match status" value="1"/>
</dbReference>
<gene>
    <name evidence="6" type="ORF">Cvel_20442</name>
</gene>
<evidence type="ECO:0000256" key="4">
    <source>
        <dbReference type="SAM" id="SignalP"/>
    </source>
</evidence>
<reference evidence="6" key="1">
    <citation type="submission" date="2014-11" db="EMBL/GenBank/DDBJ databases">
        <authorList>
            <person name="Otto D Thomas"/>
            <person name="Naeem Raeece"/>
        </authorList>
    </citation>
    <scope>NUCLEOTIDE SEQUENCE</scope>
</reference>
<feature type="compositionally biased region" description="Basic and acidic residues" evidence="3">
    <location>
        <begin position="450"/>
        <end position="459"/>
    </location>
</feature>
<organism evidence="6">
    <name type="scientific">Chromera velia CCMP2878</name>
    <dbReference type="NCBI Taxonomy" id="1169474"/>
    <lineage>
        <taxon>Eukaryota</taxon>
        <taxon>Sar</taxon>
        <taxon>Alveolata</taxon>
        <taxon>Colpodellida</taxon>
        <taxon>Chromeraceae</taxon>
        <taxon>Chromera</taxon>
    </lineage>
</organism>
<dbReference type="SUPFAM" id="SSF55729">
    <property type="entry name" value="Acyl-CoA N-acyltransferases (Nat)"/>
    <property type="match status" value="1"/>
</dbReference>
<feature type="compositionally biased region" description="Low complexity" evidence="3">
    <location>
        <begin position="41"/>
        <end position="54"/>
    </location>
</feature>
<proteinExistence type="predicted"/>
<evidence type="ECO:0000256" key="2">
    <source>
        <dbReference type="ARBA" id="ARBA00023315"/>
    </source>
</evidence>
<dbReference type="Pfam" id="PF00583">
    <property type="entry name" value="Acetyltransf_1"/>
    <property type="match status" value="1"/>
</dbReference>
<dbReference type="PANTHER" id="PTHR43877:SF2">
    <property type="entry name" value="AMINOALKYLPHOSPHONATE N-ACETYLTRANSFERASE-RELATED"/>
    <property type="match status" value="1"/>
</dbReference>
<feature type="region of interest" description="Disordered" evidence="3">
    <location>
        <begin position="37"/>
        <end position="86"/>
    </location>
</feature>
<keyword evidence="1" id="KW-0808">Transferase</keyword>
<keyword evidence="4" id="KW-0732">Signal</keyword>
<dbReference type="GO" id="GO:0016747">
    <property type="term" value="F:acyltransferase activity, transferring groups other than amino-acyl groups"/>
    <property type="evidence" value="ECO:0007669"/>
    <property type="project" value="InterPro"/>
</dbReference>
<dbReference type="AlphaFoldDB" id="A0A0G4G6Y6"/>
<evidence type="ECO:0000256" key="1">
    <source>
        <dbReference type="ARBA" id="ARBA00022679"/>
    </source>
</evidence>
<sequence>MFLVHALLFGSGVLCVLGSDEGLGFLLHRVAPRRASRRSALHSQSQAAPPVAAAEQRSEVDEEGDGDGQGESSRRRQMPSRSLTEERSQIRGRVRLRLVEDLEELSSLCYWYLLHEYGPDMADKEMNESHRGMLASVVEASRFQPECYPSARGRVIVAVEEGHRSGEVSGDELIGDLRSSYSYKPSQMVGKREAVERMIGQGLNPLDFMQRPEKTAPMAKYRKTRALDRHDNVVGMCMFDICPVTVAPSMNAISPAHDLGYFLIKRRRAAQEKKKKKRERNPLGLLLDFADFFRLLFGLRSERIEASRISNLFVVPRARRQGIASLLCQEAEGAAREGGFRRVLLSVAEENDVAISLYKKRGFREICRETASFMESVLTTSGPCLEPQNIKTIVMEKHLYRGGDASASGEGGGSSVGEVRGQRAGGWGALDEEDEEELLEEEDINGEGQGKVEGKRTTLDTDDGGADDALAKGSVKPDLEVIKEKR</sequence>
<dbReference type="VEuPathDB" id="CryptoDB:Cvel_20442"/>
<keyword evidence="2" id="KW-0012">Acyltransferase</keyword>
<feature type="compositionally biased region" description="Basic and acidic residues" evidence="3">
    <location>
        <begin position="475"/>
        <end position="486"/>
    </location>
</feature>
<dbReference type="CDD" id="cd04301">
    <property type="entry name" value="NAT_SF"/>
    <property type="match status" value="1"/>
</dbReference>
<evidence type="ECO:0000256" key="3">
    <source>
        <dbReference type="SAM" id="MobiDB-lite"/>
    </source>
</evidence>
<feature type="chain" id="PRO_5005189587" description="N-acetyltransferase domain-containing protein" evidence="4">
    <location>
        <begin position="19"/>
        <end position="486"/>
    </location>
</feature>
<dbReference type="EMBL" id="CDMZ01000919">
    <property type="protein sequence ID" value="CEM23977.1"/>
    <property type="molecule type" value="Genomic_DNA"/>
</dbReference>
<accession>A0A0G4G6Y6</accession>